<evidence type="ECO:0000256" key="1">
    <source>
        <dbReference type="ARBA" id="ARBA00022723"/>
    </source>
</evidence>
<name>A0ABZ0RG86_9BACT</name>
<dbReference type="PANTHER" id="PTHR11820">
    <property type="entry name" value="ACYLPYRUVASE"/>
    <property type="match status" value="1"/>
</dbReference>
<dbReference type="InterPro" id="IPR011234">
    <property type="entry name" value="Fumarylacetoacetase-like_C"/>
</dbReference>
<organism evidence="3 4">
    <name type="scientific">Coraliomargarita algicola</name>
    <dbReference type="NCBI Taxonomy" id="3092156"/>
    <lineage>
        <taxon>Bacteria</taxon>
        <taxon>Pseudomonadati</taxon>
        <taxon>Verrucomicrobiota</taxon>
        <taxon>Opitutia</taxon>
        <taxon>Puniceicoccales</taxon>
        <taxon>Coraliomargaritaceae</taxon>
        <taxon>Coraliomargarita</taxon>
    </lineage>
</organism>
<dbReference type="InterPro" id="IPR036663">
    <property type="entry name" value="Fumarylacetoacetase_C_sf"/>
</dbReference>
<evidence type="ECO:0000259" key="2">
    <source>
        <dbReference type="Pfam" id="PF01557"/>
    </source>
</evidence>
<dbReference type="RefSeq" id="WP_319831496.1">
    <property type="nucleotide sequence ID" value="NZ_CP138858.1"/>
</dbReference>
<dbReference type="Pfam" id="PF01557">
    <property type="entry name" value="FAA_hydrolase"/>
    <property type="match status" value="1"/>
</dbReference>
<dbReference type="GO" id="GO:0016787">
    <property type="term" value="F:hydrolase activity"/>
    <property type="evidence" value="ECO:0007669"/>
    <property type="project" value="UniProtKB-KW"/>
</dbReference>
<accession>A0ABZ0RG86</accession>
<gene>
    <name evidence="3" type="ORF">SH580_14145</name>
</gene>
<dbReference type="EMBL" id="CP138858">
    <property type="protein sequence ID" value="WPJ94572.1"/>
    <property type="molecule type" value="Genomic_DNA"/>
</dbReference>
<evidence type="ECO:0000313" key="4">
    <source>
        <dbReference type="Proteomes" id="UP001324993"/>
    </source>
</evidence>
<dbReference type="Proteomes" id="UP001324993">
    <property type="component" value="Chromosome"/>
</dbReference>
<feature type="domain" description="Fumarylacetoacetase-like C-terminal" evidence="2">
    <location>
        <begin position="2"/>
        <end position="40"/>
    </location>
</feature>
<evidence type="ECO:0000313" key="3">
    <source>
        <dbReference type="EMBL" id="WPJ94572.1"/>
    </source>
</evidence>
<keyword evidence="4" id="KW-1185">Reference proteome</keyword>
<sequence length="45" mass="4823">MILTGTPTGVGVARKPQRFLQAGDQVVIEVEGIGRLENTVIEEVT</sequence>
<keyword evidence="3" id="KW-0378">Hydrolase</keyword>
<reference evidence="3 4" key="1">
    <citation type="submission" date="2023-11" db="EMBL/GenBank/DDBJ databases">
        <title>Coraliomargarita sp. nov., isolated from marine algae.</title>
        <authorList>
            <person name="Lee J.K."/>
            <person name="Baek J.H."/>
            <person name="Kim J.M."/>
            <person name="Choi D.G."/>
            <person name="Jeon C.O."/>
        </authorList>
    </citation>
    <scope>NUCLEOTIDE SEQUENCE [LARGE SCALE GENOMIC DNA]</scope>
    <source>
        <strain evidence="3 4">J2-16</strain>
    </source>
</reference>
<dbReference type="Gene3D" id="3.90.850.10">
    <property type="entry name" value="Fumarylacetoacetase-like, C-terminal domain"/>
    <property type="match status" value="1"/>
</dbReference>
<protein>
    <submittedName>
        <fullName evidence="3">Fumarylacetoacetate hydrolase family protein</fullName>
    </submittedName>
</protein>
<keyword evidence="1" id="KW-0479">Metal-binding</keyword>
<dbReference type="SUPFAM" id="SSF56529">
    <property type="entry name" value="FAH"/>
    <property type="match status" value="1"/>
</dbReference>
<proteinExistence type="predicted"/>